<evidence type="ECO:0000313" key="19">
    <source>
        <dbReference type="EMBL" id="PIK62185.1"/>
    </source>
</evidence>
<feature type="binding site" evidence="18">
    <location>
        <position position="172"/>
    </location>
    <ligand>
        <name>substrate</name>
    </ligand>
</feature>
<dbReference type="FunFam" id="3.40.50.300:FF:001026">
    <property type="entry name" value="Phosphomevalonate kinase"/>
    <property type="match status" value="1"/>
</dbReference>
<evidence type="ECO:0000256" key="4">
    <source>
        <dbReference type="ARBA" id="ARBA00022490"/>
    </source>
</evidence>
<dbReference type="UniPathway" id="UPA00057">
    <property type="reaction ID" value="UER00099"/>
</dbReference>
<keyword evidence="4" id="KW-0963">Cytoplasm</keyword>
<evidence type="ECO:0000256" key="16">
    <source>
        <dbReference type="ARBA" id="ARBA00023221"/>
    </source>
</evidence>
<keyword evidence="14" id="KW-0443">Lipid metabolism</keyword>
<proteinExistence type="predicted"/>
<dbReference type="OrthoDB" id="2401875at2759"/>
<feature type="binding site" evidence="18">
    <location>
        <begin position="18"/>
        <end position="24"/>
    </location>
    <ligand>
        <name>ATP</name>
        <dbReference type="ChEBI" id="CHEBI:30616"/>
    </ligand>
</feature>
<evidence type="ECO:0000256" key="13">
    <source>
        <dbReference type="ARBA" id="ARBA00023011"/>
    </source>
</evidence>
<dbReference type="PIRSF" id="PIRSF036639">
    <property type="entry name" value="PMK_anim"/>
    <property type="match status" value="1"/>
</dbReference>
<dbReference type="Pfam" id="PF04275">
    <property type="entry name" value="P-mevalo_kinase"/>
    <property type="match status" value="1"/>
</dbReference>
<dbReference type="PANTHER" id="PTHR13101">
    <property type="entry name" value="PHOSPHOMEVALONATE KINASE"/>
    <property type="match status" value="1"/>
</dbReference>
<name>A0A2G8LPL1_STIJA</name>
<dbReference type="GO" id="GO:0006695">
    <property type="term" value="P:cholesterol biosynthetic process"/>
    <property type="evidence" value="ECO:0007669"/>
    <property type="project" value="UniProtKB-KW"/>
</dbReference>
<dbReference type="AlphaFoldDB" id="A0A2G8LPL1"/>
<dbReference type="Proteomes" id="UP000230750">
    <property type="component" value="Unassembled WGS sequence"/>
</dbReference>
<evidence type="ECO:0000256" key="14">
    <source>
        <dbReference type="ARBA" id="ARBA00023098"/>
    </source>
</evidence>
<dbReference type="Gene3D" id="3.40.50.300">
    <property type="entry name" value="P-loop containing nucleotide triphosphate hydrolases"/>
    <property type="match status" value="1"/>
</dbReference>
<evidence type="ECO:0000256" key="18">
    <source>
        <dbReference type="PIRSR" id="PIRSR036639-1"/>
    </source>
</evidence>
<keyword evidence="8 18" id="KW-0547">Nucleotide-binding</keyword>
<dbReference type="GO" id="GO:0019287">
    <property type="term" value="P:isopentenyl diphosphate biosynthetic process, mevalonate pathway"/>
    <property type="evidence" value="ECO:0007669"/>
    <property type="project" value="UniProtKB-UniPathway"/>
</dbReference>
<dbReference type="GO" id="GO:0005524">
    <property type="term" value="F:ATP binding"/>
    <property type="evidence" value="ECO:0007669"/>
    <property type="project" value="UniProtKB-KW"/>
</dbReference>
<dbReference type="EMBL" id="MRZV01000017">
    <property type="protein sequence ID" value="PIK62185.1"/>
    <property type="molecule type" value="Genomic_DNA"/>
</dbReference>
<comment type="pathway">
    <text evidence="2">Isoprenoid biosynthesis; isopentenyl diphosphate biosynthesis via mevalonate pathway; isopentenyl diphosphate from (R)-mevalonate: step 2/3.</text>
</comment>
<dbReference type="InterPro" id="IPR027417">
    <property type="entry name" value="P-loop_NTPase"/>
</dbReference>
<keyword evidence="9 19" id="KW-0418">Kinase</keyword>
<dbReference type="EC" id="2.7.4.2" evidence="3"/>
<sequence>MAESQSILPRIIYVFSGKRKSGKDFVTMLLQKRFGSRSIILRLSGPLKEQYAKQHNLDYNRLLDATEYKEQHRAAMIKWGEEMRKKDKGYFCRLAIREAENHHDVWIISDARRKSDIEYFKKEYPKQMVTVRVEADLEIRIRRGLVPTKGIDDAPSECGLDKYSPWDVMIRNNGGQEQLHLEKQLEILAFMAERTEKDDGDDKAR</sequence>
<dbReference type="SUPFAM" id="SSF52540">
    <property type="entry name" value="P-loop containing nucleoside triphosphate hydrolases"/>
    <property type="match status" value="1"/>
</dbReference>
<evidence type="ECO:0000256" key="9">
    <source>
        <dbReference type="ARBA" id="ARBA00022777"/>
    </source>
</evidence>
<evidence type="ECO:0000256" key="3">
    <source>
        <dbReference type="ARBA" id="ARBA00012958"/>
    </source>
</evidence>
<comment type="subcellular location">
    <subcellularLocation>
        <location evidence="1">Cytoplasm</location>
        <location evidence="1">Cytosol</location>
    </subcellularLocation>
</comment>
<evidence type="ECO:0000256" key="8">
    <source>
        <dbReference type="ARBA" id="ARBA00022741"/>
    </source>
</evidence>
<evidence type="ECO:0000256" key="12">
    <source>
        <dbReference type="ARBA" id="ARBA00022955"/>
    </source>
</evidence>
<evidence type="ECO:0000256" key="7">
    <source>
        <dbReference type="ARBA" id="ARBA00022679"/>
    </source>
</evidence>
<keyword evidence="20" id="KW-1185">Reference proteome</keyword>
<reference evidence="19 20" key="1">
    <citation type="journal article" date="2017" name="PLoS Biol.">
        <title>The sea cucumber genome provides insights into morphological evolution and visceral regeneration.</title>
        <authorList>
            <person name="Zhang X."/>
            <person name="Sun L."/>
            <person name="Yuan J."/>
            <person name="Sun Y."/>
            <person name="Gao Y."/>
            <person name="Zhang L."/>
            <person name="Li S."/>
            <person name="Dai H."/>
            <person name="Hamel J.F."/>
            <person name="Liu C."/>
            <person name="Yu Y."/>
            <person name="Liu S."/>
            <person name="Lin W."/>
            <person name="Guo K."/>
            <person name="Jin S."/>
            <person name="Xu P."/>
            <person name="Storey K.B."/>
            <person name="Huan P."/>
            <person name="Zhang T."/>
            <person name="Zhou Y."/>
            <person name="Zhang J."/>
            <person name="Lin C."/>
            <person name="Li X."/>
            <person name="Xing L."/>
            <person name="Huo D."/>
            <person name="Sun M."/>
            <person name="Wang L."/>
            <person name="Mercier A."/>
            <person name="Li F."/>
            <person name="Yang H."/>
            <person name="Xiang J."/>
        </authorList>
    </citation>
    <scope>NUCLEOTIDE SEQUENCE [LARGE SCALE GENOMIC DNA]</scope>
    <source>
        <strain evidence="19">Shaxun</strain>
        <tissue evidence="19">Muscle</tissue>
    </source>
</reference>
<keyword evidence="7" id="KW-0808">Transferase</keyword>
<keyword evidence="15" id="KW-1207">Sterol metabolism</keyword>
<keyword evidence="11 18" id="KW-0067">ATP-binding</keyword>
<dbReference type="NCBIfam" id="TIGR01223">
    <property type="entry name" value="Pmev_kin_anim"/>
    <property type="match status" value="1"/>
</dbReference>
<organism evidence="19 20">
    <name type="scientific">Stichopus japonicus</name>
    <name type="common">Sea cucumber</name>
    <dbReference type="NCBI Taxonomy" id="307972"/>
    <lineage>
        <taxon>Eukaryota</taxon>
        <taxon>Metazoa</taxon>
        <taxon>Echinodermata</taxon>
        <taxon>Eleutherozoa</taxon>
        <taxon>Echinozoa</taxon>
        <taxon>Holothuroidea</taxon>
        <taxon>Aspidochirotacea</taxon>
        <taxon>Aspidochirotida</taxon>
        <taxon>Stichopodidae</taxon>
        <taxon>Apostichopus</taxon>
    </lineage>
</organism>
<evidence type="ECO:0000313" key="20">
    <source>
        <dbReference type="Proteomes" id="UP000230750"/>
    </source>
</evidence>
<keyword evidence="6" id="KW-0153">Cholesterol metabolism</keyword>
<protein>
    <recommendedName>
        <fullName evidence="17">Phosphomevalonate kinase</fullName>
        <ecNumber evidence="3">2.7.4.2</ecNumber>
    </recommendedName>
</protein>
<dbReference type="PANTHER" id="PTHR13101:SF1">
    <property type="entry name" value="PHOSPHOMEVALONATE KINASE"/>
    <property type="match status" value="1"/>
</dbReference>
<accession>A0A2G8LPL1</accession>
<evidence type="ECO:0000256" key="10">
    <source>
        <dbReference type="ARBA" id="ARBA00022778"/>
    </source>
</evidence>
<feature type="binding site" evidence="18">
    <location>
        <position position="184"/>
    </location>
    <ligand>
        <name>ATP</name>
        <dbReference type="ChEBI" id="CHEBI:30616"/>
    </ligand>
</feature>
<evidence type="ECO:0000256" key="1">
    <source>
        <dbReference type="ARBA" id="ARBA00004514"/>
    </source>
</evidence>
<gene>
    <name evidence="19" type="ORF">BSL78_00908</name>
</gene>
<keyword evidence="16" id="KW-0753">Steroid metabolism</keyword>
<keyword evidence="12" id="KW-0752">Steroid biosynthesis</keyword>
<keyword evidence="10" id="KW-0152">Cholesterol biosynthesis</keyword>
<evidence type="ECO:0000256" key="2">
    <source>
        <dbReference type="ARBA" id="ARBA00005017"/>
    </source>
</evidence>
<comment type="caution">
    <text evidence="19">The sequence shown here is derived from an EMBL/GenBank/DDBJ whole genome shotgun (WGS) entry which is preliminary data.</text>
</comment>
<feature type="binding site" evidence="18">
    <location>
        <position position="143"/>
    </location>
    <ligand>
        <name>ATP</name>
        <dbReference type="ChEBI" id="CHEBI:30616"/>
    </ligand>
</feature>
<keyword evidence="13" id="KW-0756">Sterol biosynthesis</keyword>
<evidence type="ECO:0000256" key="15">
    <source>
        <dbReference type="ARBA" id="ARBA00023166"/>
    </source>
</evidence>
<dbReference type="STRING" id="307972.A0A2G8LPL1"/>
<dbReference type="GO" id="GO:0004631">
    <property type="term" value="F:phosphomevalonate kinase activity"/>
    <property type="evidence" value="ECO:0007669"/>
    <property type="project" value="UniProtKB-EC"/>
</dbReference>
<evidence type="ECO:0000256" key="11">
    <source>
        <dbReference type="ARBA" id="ARBA00022840"/>
    </source>
</evidence>
<keyword evidence="5" id="KW-0444">Lipid biosynthesis</keyword>
<dbReference type="InterPro" id="IPR005919">
    <property type="entry name" value="Pmev_kin_anim"/>
</dbReference>
<evidence type="ECO:0000256" key="17">
    <source>
        <dbReference type="ARBA" id="ARBA00034549"/>
    </source>
</evidence>
<evidence type="ECO:0000256" key="6">
    <source>
        <dbReference type="ARBA" id="ARBA00022548"/>
    </source>
</evidence>
<dbReference type="GO" id="GO:0005829">
    <property type="term" value="C:cytosol"/>
    <property type="evidence" value="ECO:0007669"/>
    <property type="project" value="UniProtKB-SubCell"/>
</dbReference>
<evidence type="ECO:0000256" key="5">
    <source>
        <dbReference type="ARBA" id="ARBA00022516"/>
    </source>
</evidence>